<dbReference type="EMBL" id="CAJHJT010000001">
    <property type="protein sequence ID" value="CAD6995676.1"/>
    <property type="molecule type" value="Genomic_DNA"/>
</dbReference>
<organism evidence="3 4">
    <name type="scientific">Ceratitis capitata</name>
    <name type="common">Mediterranean fruit fly</name>
    <name type="synonym">Tephritis capitata</name>
    <dbReference type="NCBI Taxonomy" id="7213"/>
    <lineage>
        <taxon>Eukaryota</taxon>
        <taxon>Metazoa</taxon>
        <taxon>Ecdysozoa</taxon>
        <taxon>Arthropoda</taxon>
        <taxon>Hexapoda</taxon>
        <taxon>Insecta</taxon>
        <taxon>Pterygota</taxon>
        <taxon>Neoptera</taxon>
        <taxon>Endopterygota</taxon>
        <taxon>Diptera</taxon>
        <taxon>Brachycera</taxon>
        <taxon>Muscomorpha</taxon>
        <taxon>Tephritoidea</taxon>
        <taxon>Tephritidae</taxon>
        <taxon>Ceratitis</taxon>
        <taxon>Ceratitis</taxon>
    </lineage>
</organism>
<gene>
    <name evidence="3" type="ORF">CCAP1982_LOCUS4383</name>
</gene>
<dbReference type="Proteomes" id="UP000606786">
    <property type="component" value="Unassembled WGS sequence"/>
</dbReference>
<comment type="similarity">
    <text evidence="1">Belongs to the CBF/MAK21 family.</text>
</comment>
<evidence type="ECO:0000313" key="4">
    <source>
        <dbReference type="Proteomes" id="UP000606786"/>
    </source>
</evidence>
<protein>
    <submittedName>
        <fullName evidence="3">(Mediterranean fruit fly) hypothetical protein</fullName>
    </submittedName>
</protein>
<dbReference type="PANTHER" id="PTHR14428">
    <property type="entry name" value="NUCLEOLAR COMPLEX PROTEIN 3"/>
    <property type="match status" value="1"/>
</dbReference>
<dbReference type="GO" id="GO:0005730">
    <property type="term" value="C:nucleolus"/>
    <property type="evidence" value="ECO:0007669"/>
    <property type="project" value="TreeGrafter"/>
</dbReference>
<name>A0A811UC83_CERCA</name>
<proteinExistence type="inferred from homology"/>
<evidence type="ECO:0000256" key="1">
    <source>
        <dbReference type="ARBA" id="ARBA00007797"/>
    </source>
</evidence>
<keyword evidence="4" id="KW-1185">Reference proteome</keyword>
<dbReference type="PANTHER" id="PTHR14428:SF5">
    <property type="entry name" value="NUCLEOLAR COMPLEX PROTEIN 3 HOMOLOG"/>
    <property type="match status" value="1"/>
</dbReference>
<feature type="domain" description="CCAAT-binding factor" evidence="2">
    <location>
        <begin position="24"/>
        <end position="75"/>
    </location>
</feature>
<dbReference type="GO" id="GO:0003682">
    <property type="term" value="F:chromatin binding"/>
    <property type="evidence" value="ECO:0007669"/>
    <property type="project" value="TreeGrafter"/>
</dbReference>
<sequence length="175" mass="19521">MHLLHHGTLATLGTIKTTFQLTSVLDVLLDTDTSVGSGNYNPELDDPEYCNASSTALYELTMLSRHYHPTVRKMAMHIARGVPASGEGSLPPEIGKLTSHELYDQFDSTQMVFNPVIPVPKQVEPKMKKGRHQFINSDFKLYWKSIIRSGEAALKEKSGLKDPPGYNFYNALVNN</sequence>
<dbReference type="GO" id="GO:0006270">
    <property type="term" value="P:DNA replication initiation"/>
    <property type="evidence" value="ECO:0007669"/>
    <property type="project" value="TreeGrafter"/>
</dbReference>
<evidence type="ECO:0000259" key="2">
    <source>
        <dbReference type="Pfam" id="PF03914"/>
    </source>
</evidence>
<dbReference type="InterPro" id="IPR005612">
    <property type="entry name" value="CCAAT-binding_factor"/>
</dbReference>
<dbReference type="InterPro" id="IPR016903">
    <property type="entry name" value="Nucleolar_cplx-assoc_3"/>
</dbReference>
<dbReference type="OrthoDB" id="10263597at2759"/>
<dbReference type="Pfam" id="PF03914">
    <property type="entry name" value="CBF"/>
    <property type="match status" value="1"/>
</dbReference>
<reference evidence="3" key="1">
    <citation type="submission" date="2020-11" db="EMBL/GenBank/DDBJ databases">
        <authorList>
            <person name="Whitehead M."/>
        </authorList>
    </citation>
    <scope>NUCLEOTIDE SEQUENCE</scope>
    <source>
        <strain evidence="3">EGII</strain>
    </source>
</reference>
<evidence type="ECO:0000313" key="3">
    <source>
        <dbReference type="EMBL" id="CAD6995676.1"/>
    </source>
</evidence>
<comment type="caution">
    <text evidence="3">The sequence shown here is derived from an EMBL/GenBank/DDBJ whole genome shotgun (WGS) entry which is preliminary data.</text>
</comment>
<dbReference type="AlphaFoldDB" id="A0A811UC83"/>
<accession>A0A811UC83</accession>